<evidence type="ECO:0000313" key="3">
    <source>
        <dbReference type="Proteomes" id="UP000811255"/>
    </source>
</evidence>
<protein>
    <submittedName>
        <fullName evidence="2">Uncharacterized protein</fullName>
    </submittedName>
</protein>
<gene>
    <name evidence="2" type="ORF">KK137_00060</name>
</gene>
<name>A0ABS5VYV6_9SPHN</name>
<feature type="compositionally biased region" description="Polar residues" evidence="1">
    <location>
        <begin position="16"/>
        <end position="31"/>
    </location>
</feature>
<proteinExistence type="predicted"/>
<dbReference type="Proteomes" id="UP000811255">
    <property type="component" value="Unassembled WGS sequence"/>
</dbReference>
<evidence type="ECO:0000256" key="1">
    <source>
        <dbReference type="SAM" id="MobiDB-lite"/>
    </source>
</evidence>
<feature type="region of interest" description="Disordered" evidence="1">
    <location>
        <begin position="1"/>
        <end position="35"/>
    </location>
</feature>
<dbReference type="RefSeq" id="WP_214533772.1">
    <property type="nucleotide sequence ID" value="NZ_JAHFVK010000001.1"/>
</dbReference>
<evidence type="ECO:0000313" key="2">
    <source>
        <dbReference type="EMBL" id="MBT2132711.1"/>
    </source>
</evidence>
<dbReference type="EMBL" id="JAHFVK010000001">
    <property type="protein sequence ID" value="MBT2132711.1"/>
    <property type="molecule type" value="Genomic_DNA"/>
</dbReference>
<reference evidence="2 3" key="1">
    <citation type="submission" date="2021-05" db="EMBL/GenBank/DDBJ databases">
        <title>Croceibacterium sp. LX-88 genome sequence.</title>
        <authorList>
            <person name="Luo X."/>
        </authorList>
    </citation>
    <scope>NUCLEOTIDE SEQUENCE [LARGE SCALE GENOMIC DNA]</scope>
    <source>
        <strain evidence="2 3">LX-88</strain>
    </source>
</reference>
<organism evidence="2 3">
    <name type="scientific">Croceibacterium selenioxidans</name>
    <dbReference type="NCBI Taxonomy" id="2838833"/>
    <lineage>
        <taxon>Bacteria</taxon>
        <taxon>Pseudomonadati</taxon>
        <taxon>Pseudomonadota</taxon>
        <taxon>Alphaproteobacteria</taxon>
        <taxon>Sphingomonadales</taxon>
        <taxon>Erythrobacteraceae</taxon>
        <taxon>Croceibacterium</taxon>
    </lineage>
</organism>
<sequence>MTGTSNGTLAMRRVPGSSQGAPGSRTFSESAASPYCKGQMENQAIDIAVERVKGIEPSS</sequence>
<keyword evidence="3" id="KW-1185">Reference proteome</keyword>
<comment type="caution">
    <text evidence="2">The sequence shown here is derived from an EMBL/GenBank/DDBJ whole genome shotgun (WGS) entry which is preliminary data.</text>
</comment>
<accession>A0ABS5VYV6</accession>